<feature type="region of interest" description="Disordered" evidence="1">
    <location>
        <begin position="1"/>
        <end position="24"/>
    </location>
</feature>
<evidence type="ECO:0008006" key="4">
    <source>
        <dbReference type="Google" id="ProtNLM"/>
    </source>
</evidence>
<dbReference type="SUPFAM" id="SSF51445">
    <property type="entry name" value="(Trans)glycosidases"/>
    <property type="match status" value="1"/>
</dbReference>
<dbReference type="EMBL" id="AP012338">
    <property type="protein sequence ID" value="BAM04356.1"/>
    <property type="molecule type" value="Genomic_DNA"/>
</dbReference>
<dbReference type="Gene3D" id="3.20.20.80">
    <property type="entry name" value="Glycosidases"/>
    <property type="match status" value="1"/>
</dbReference>
<evidence type="ECO:0000256" key="1">
    <source>
        <dbReference type="SAM" id="MobiDB-lite"/>
    </source>
</evidence>
<dbReference type="Proteomes" id="UP000007881">
    <property type="component" value="Chromosome"/>
</dbReference>
<accession>I0IGG8</accession>
<evidence type="ECO:0000313" key="3">
    <source>
        <dbReference type="Proteomes" id="UP000007881"/>
    </source>
</evidence>
<sequence length="512" mass="57177">MLSFIVHPQTLGSAGSGERGADPPQASLRSVLLLGTDGNPCKSTIVAEGGVIRCEKPDAGTAALSLLHPCGDLGELSLRTCLLPERDEPYLLELELARHRLMLLFTKLEEWAMFDLGDTHPVTRRAGTARARFIEALCLQKDDPAAAALLGQQALEAALDGTEELALAHSELLLNRRRSTGAVPRQPVGVGVTPRTPERLRSGLADSFDFVQLPVPWRLLCPEENGYDWALLDGWLASSLRRDLQLTAGPLLSFEPSAVPDWLTLFENDFDTLRELCYEHVERVIRRYGNRVRSWNVLAGIHLNDHYPFSFEQLMDLTRMTAMLVRKHQPQAKLLVEIRQPFGEYYAENQRSIPPLVYADLITQSAIPFDAFQVHLPLGQALPGQYTRDLMQISCLLEEYAVFGKPLQVTVGVPSEPVTSAMMPPAADGRPADDRSGHWRRRWSTQVQSHFLEAVFQIALSKPFVEAVAWIDLIDHPDMALPMSGLLTEDVQVKDAFRRLATFRDGLKGRRR</sequence>
<reference evidence="2 3" key="1">
    <citation type="submission" date="2012-02" db="EMBL/GenBank/DDBJ databases">
        <title>Complete genome sequence of Phycisphaera mikurensis NBRC 102666.</title>
        <authorList>
            <person name="Ankai A."/>
            <person name="Hosoyama A."/>
            <person name="Terui Y."/>
            <person name="Sekine M."/>
            <person name="Fukai R."/>
            <person name="Kato Y."/>
            <person name="Nakamura S."/>
            <person name="Yamada-Narita S."/>
            <person name="Kawakoshi A."/>
            <person name="Fukunaga Y."/>
            <person name="Yamazaki S."/>
            <person name="Fujita N."/>
        </authorList>
    </citation>
    <scope>NUCLEOTIDE SEQUENCE [LARGE SCALE GENOMIC DNA]</scope>
    <source>
        <strain evidence="3">NBRC 102666 / KCTC 22515 / FYK2301M01</strain>
    </source>
</reference>
<dbReference type="OrthoDB" id="290971at2"/>
<organism evidence="2 3">
    <name type="scientific">Phycisphaera mikurensis (strain NBRC 102666 / KCTC 22515 / FYK2301M01)</name>
    <dbReference type="NCBI Taxonomy" id="1142394"/>
    <lineage>
        <taxon>Bacteria</taxon>
        <taxon>Pseudomonadati</taxon>
        <taxon>Planctomycetota</taxon>
        <taxon>Phycisphaerae</taxon>
        <taxon>Phycisphaerales</taxon>
        <taxon>Phycisphaeraceae</taxon>
        <taxon>Phycisphaera</taxon>
    </lineage>
</organism>
<dbReference type="KEGG" id="phm:PSMK_21970"/>
<dbReference type="HOGENOM" id="CLU_556490_0_0_0"/>
<dbReference type="STRING" id="1142394.PSMK_21970"/>
<dbReference type="AlphaFoldDB" id="I0IGG8"/>
<keyword evidence="3" id="KW-1185">Reference proteome</keyword>
<dbReference type="eggNOG" id="COG3693">
    <property type="taxonomic scope" value="Bacteria"/>
</dbReference>
<protein>
    <recommendedName>
        <fullName evidence="4">GH10 domain-containing protein</fullName>
    </recommendedName>
</protein>
<gene>
    <name evidence="2" type="ordered locus">PSMK_21970</name>
</gene>
<evidence type="ECO:0000313" key="2">
    <source>
        <dbReference type="EMBL" id="BAM04356.1"/>
    </source>
</evidence>
<proteinExistence type="predicted"/>
<dbReference type="InterPro" id="IPR017853">
    <property type="entry name" value="GH"/>
</dbReference>
<dbReference type="RefSeq" id="WP_014437574.1">
    <property type="nucleotide sequence ID" value="NC_017080.1"/>
</dbReference>
<name>I0IGG8_PHYMF</name>